<dbReference type="Proteomes" id="UP000275846">
    <property type="component" value="Unassembled WGS sequence"/>
</dbReference>
<sequence length="77" mass="8395">MSLRRTTPHSDKYLLLPFAASENDLDVPTVEKLAPAELCLHPEASQQDVLVTNVIPGADGFTDNHLVISSCLVHVSR</sequence>
<reference evidence="3" key="1">
    <citation type="submission" date="2016-06" db="UniProtKB">
        <authorList>
            <consortium name="WormBaseParasite"/>
        </authorList>
    </citation>
    <scope>IDENTIFICATION</scope>
</reference>
<proteinExistence type="predicted"/>
<reference evidence="1 2" key="2">
    <citation type="submission" date="2018-11" db="EMBL/GenBank/DDBJ databases">
        <authorList>
            <consortium name="Pathogen Informatics"/>
        </authorList>
    </citation>
    <scope>NUCLEOTIDE SEQUENCE [LARGE SCALE GENOMIC DNA]</scope>
    <source>
        <strain evidence="1 2">NST_G2</strain>
    </source>
</reference>
<evidence type="ECO:0000313" key="3">
    <source>
        <dbReference type="WBParaSite" id="SSLN_0001901901-mRNA-1"/>
    </source>
</evidence>
<accession>A0A183TPD3</accession>
<dbReference type="WBParaSite" id="SSLN_0001901901-mRNA-1">
    <property type="protein sequence ID" value="SSLN_0001901901-mRNA-1"/>
    <property type="gene ID" value="SSLN_0001901901"/>
</dbReference>
<organism evidence="3">
    <name type="scientific">Schistocephalus solidus</name>
    <name type="common">Tapeworm</name>
    <dbReference type="NCBI Taxonomy" id="70667"/>
    <lineage>
        <taxon>Eukaryota</taxon>
        <taxon>Metazoa</taxon>
        <taxon>Spiralia</taxon>
        <taxon>Lophotrochozoa</taxon>
        <taxon>Platyhelminthes</taxon>
        <taxon>Cestoda</taxon>
        <taxon>Eucestoda</taxon>
        <taxon>Diphyllobothriidea</taxon>
        <taxon>Diphyllobothriidae</taxon>
        <taxon>Schistocephalus</taxon>
    </lineage>
</organism>
<keyword evidence="2" id="KW-1185">Reference proteome</keyword>
<name>A0A183TPD3_SCHSO</name>
<dbReference type="AlphaFoldDB" id="A0A183TPD3"/>
<gene>
    <name evidence="1" type="ORF">SSLN_LOCUS18331</name>
</gene>
<evidence type="ECO:0000313" key="2">
    <source>
        <dbReference type="Proteomes" id="UP000275846"/>
    </source>
</evidence>
<protein>
    <submittedName>
        <fullName evidence="1 3">Uncharacterized protein</fullName>
    </submittedName>
</protein>
<dbReference type="EMBL" id="UYSU01044185">
    <property type="protein sequence ID" value="VDM04717.1"/>
    <property type="molecule type" value="Genomic_DNA"/>
</dbReference>
<evidence type="ECO:0000313" key="1">
    <source>
        <dbReference type="EMBL" id="VDM04717.1"/>
    </source>
</evidence>